<dbReference type="AlphaFoldDB" id="A0A7W5B8R5"/>
<dbReference type="EMBL" id="JACHXD010000003">
    <property type="protein sequence ID" value="MBB3118637.1"/>
    <property type="molecule type" value="Genomic_DNA"/>
</dbReference>
<feature type="compositionally biased region" description="Polar residues" evidence="1">
    <location>
        <begin position="1"/>
        <end position="10"/>
    </location>
</feature>
<evidence type="ECO:0000256" key="1">
    <source>
        <dbReference type="SAM" id="MobiDB-lite"/>
    </source>
</evidence>
<evidence type="ECO:0000313" key="3">
    <source>
        <dbReference type="Proteomes" id="UP000541535"/>
    </source>
</evidence>
<feature type="region of interest" description="Disordered" evidence="1">
    <location>
        <begin position="1"/>
        <end position="20"/>
    </location>
</feature>
<accession>A0A7W5B8R5</accession>
<feature type="region of interest" description="Disordered" evidence="1">
    <location>
        <begin position="60"/>
        <end position="82"/>
    </location>
</feature>
<organism evidence="2 3">
    <name type="scientific">Pseudoduganella violacea</name>
    <dbReference type="NCBI Taxonomy" id="1715466"/>
    <lineage>
        <taxon>Bacteria</taxon>
        <taxon>Pseudomonadati</taxon>
        <taxon>Pseudomonadota</taxon>
        <taxon>Betaproteobacteria</taxon>
        <taxon>Burkholderiales</taxon>
        <taxon>Oxalobacteraceae</taxon>
        <taxon>Telluria group</taxon>
        <taxon>Pseudoduganella</taxon>
    </lineage>
</organism>
<dbReference type="RefSeq" id="WP_183440520.1">
    <property type="nucleotide sequence ID" value="NZ_JACHXD010000003.1"/>
</dbReference>
<reference evidence="2 3" key="1">
    <citation type="submission" date="2020-08" db="EMBL/GenBank/DDBJ databases">
        <title>Genomic Encyclopedia of Type Strains, Phase III (KMG-III): the genomes of soil and plant-associated and newly described type strains.</title>
        <authorList>
            <person name="Whitman W."/>
        </authorList>
    </citation>
    <scope>NUCLEOTIDE SEQUENCE [LARGE SCALE GENOMIC DNA]</scope>
    <source>
        <strain evidence="2 3">CECT 8897</strain>
    </source>
</reference>
<evidence type="ECO:0000313" key="2">
    <source>
        <dbReference type="EMBL" id="MBB3118637.1"/>
    </source>
</evidence>
<protein>
    <submittedName>
        <fullName evidence="2">Uncharacterized protein</fullName>
    </submittedName>
</protein>
<proteinExistence type="predicted"/>
<dbReference type="Proteomes" id="UP000541535">
    <property type="component" value="Unassembled WGS sequence"/>
</dbReference>
<comment type="caution">
    <text evidence="2">The sequence shown here is derived from an EMBL/GenBank/DDBJ whole genome shotgun (WGS) entry which is preliminary data.</text>
</comment>
<name>A0A7W5B8R5_9BURK</name>
<feature type="compositionally biased region" description="Basic and acidic residues" evidence="1">
    <location>
        <begin position="66"/>
        <end position="75"/>
    </location>
</feature>
<sequence>MKARTSASPSQREREDTSASQVIERAIGFMTERDRFYAETYLRIHGFSTETIMRVLFNQRRRRGNRPAEQERQELDEQTAAA</sequence>
<keyword evidence="3" id="KW-1185">Reference proteome</keyword>
<gene>
    <name evidence="2" type="ORF">FHS03_001668</name>
</gene>